<dbReference type="AlphaFoldDB" id="A0AA88H853"/>
<protein>
    <submittedName>
        <fullName evidence="1">Uncharacterized protein</fullName>
    </submittedName>
</protein>
<evidence type="ECO:0000313" key="1">
    <source>
        <dbReference type="EMBL" id="KAG2393942.1"/>
    </source>
</evidence>
<comment type="caution">
    <text evidence="1">The sequence shown here is derived from an EMBL/GenBank/DDBJ whole genome shotgun (WGS) entry which is preliminary data.</text>
</comment>
<accession>A0AA88H853</accession>
<organism evidence="1 2">
    <name type="scientific">Naegleria lovaniensis</name>
    <name type="common">Amoeba</name>
    <dbReference type="NCBI Taxonomy" id="51637"/>
    <lineage>
        <taxon>Eukaryota</taxon>
        <taxon>Discoba</taxon>
        <taxon>Heterolobosea</taxon>
        <taxon>Tetramitia</taxon>
        <taxon>Eutetramitia</taxon>
        <taxon>Vahlkampfiidae</taxon>
        <taxon>Naegleria</taxon>
    </lineage>
</organism>
<evidence type="ECO:0000313" key="2">
    <source>
        <dbReference type="Proteomes" id="UP000816034"/>
    </source>
</evidence>
<keyword evidence="2" id="KW-1185">Reference proteome</keyword>
<proteinExistence type="predicted"/>
<dbReference type="EMBL" id="PYSW02000001">
    <property type="protein sequence ID" value="KAG2393942.1"/>
    <property type="molecule type" value="Genomic_DNA"/>
</dbReference>
<gene>
    <name evidence="1" type="ORF">C9374_003706</name>
</gene>
<sequence length="294" mass="33925">MCADERKELSYFNRLYFDLYVKDNGSIDSTAWTVQKRGQNSKPHKSVLKRKNNEKQEGSVLKKKKQQLDEPMAKGLKVNLAKLFDSGILKVGDDIAYKNDEIVVNMKIGNKGTIAFTDPKTNKTEIFTLLKPLMRRIEESYSVVRKPKMWNAFFKVEKIKNRVVETRLKEIREQYLRQMNQASQHDSQQQPTNEQKIGTSRNVRVTIGDLVKGGFLNQGDVVVFKGSRPHYATIAEGRLKYQDPTGTFEYFETVTTFKAHIKETGNAWASMVLRKADQEVCLQSLRDSYIEKKK</sequence>
<reference evidence="1 2" key="1">
    <citation type="journal article" date="2018" name="BMC Genomics">
        <title>The genome of Naegleria lovaniensis, the basis for a comparative approach to unravel pathogenicity factors of the human pathogenic amoeba N. fowleri.</title>
        <authorList>
            <person name="Liechti N."/>
            <person name="Schurch N."/>
            <person name="Bruggmann R."/>
            <person name="Wittwer M."/>
        </authorList>
    </citation>
    <scope>NUCLEOTIDE SEQUENCE [LARGE SCALE GENOMIC DNA]</scope>
    <source>
        <strain evidence="1 2">ATCC 30569</strain>
    </source>
</reference>
<dbReference type="GeneID" id="68096161"/>
<name>A0AA88H853_NAELO</name>
<dbReference type="RefSeq" id="XP_044555836.1">
    <property type="nucleotide sequence ID" value="XM_044693264.1"/>
</dbReference>
<dbReference type="Proteomes" id="UP000816034">
    <property type="component" value="Unassembled WGS sequence"/>
</dbReference>